<reference evidence="2" key="1">
    <citation type="submission" date="2023-12" db="EMBL/GenBank/DDBJ databases">
        <title>Genome assembly of Anisodus tanguticus.</title>
        <authorList>
            <person name="Wang Y.-J."/>
        </authorList>
    </citation>
    <scope>NUCLEOTIDE SEQUENCE</scope>
    <source>
        <strain evidence="2">KB-2021</strain>
        <tissue evidence="2">Leaf</tissue>
    </source>
</reference>
<protein>
    <submittedName>
        <fullName evidence="2">Uncharacterized protein</fullName>
    </submittedName>
</protein>
<organism evidence="2 3">
    <name type="scientific">Anisodus tanguticus</name>
    <dbReference type="NCBI Taxonomy" id="243964"/>
    <lineage>
        <taxon>Eukaryota</taxon>
        <taxon>Viridiplantae</taxon>
        <taxon>Streptophyta</taxon>
        <taxon>Embryophyta</taxon>
        <taxon>Tracheophyta</taxon>
        <taxon>Spermatophyta</taxon>
        <taxon>Magnoliopsida</taxon>
        <taxon>eudicotyledons</taxon>
        <taxon>Gunneridae</taxon>
        <taxon>Pentapetalae</taxon>
        <taxon>asterids</taxon>
        <taxon>lamiids</taxon>
        <taxon>Solanales</taxon>
        <taxon>Solanaceae</taxon>
        <taxon>Solanoideae</taxon>
        <taxon>Hyoscyameae</taxon>
        <taxon>Anisodus</taxon>
    </lineage>
</organism>
<feature type="compositionally biased region" description="Basic and acidic residues" evidence="1">
    <location>
        <begin position="31"/>
        <end position="50"/>
    </location>
</feature>
<evidence type="ECO:0000313" key="2">
    <source>
        <dbReference type="EMBL" id="KAK4364416.1"/>
    </source>
</evidence>
<feature type="compositionally biased region" description="Basic and acidic residues" evidence="1">
    <location>
        <begin position="61"/>
        <end position="71"/>
    </location>
</feature>
<dbReference type="EMBL" id="JAVYJV010000008">
    <property type="protein sequence ID" value="KAK4364416.1"/>
    <property type="molecule type" value="Genomic_DNA"/>
</dbReference>
<evidence type="ECO:0000313" key="3">
    <source>
        <dbReference type="Proteomes" id="UP001291623"/>
    </source>
</evidence>
<evidence type="ECO:0000256" key="1">
    <source>
        <dbReference type="SAM" id="MobiDB-lite"/>
    </source>
</evidence>
<feature type="region of interest" description="Disordered" evidence="1">
    <location>
        <begin position="28"/>
        <end position="76"/>
    </location>
</feature>
<comment type="caution">
    <text evidence="2">The sequence shown here is derived from an EMBL/GenBank/DDBJ whole genome shotgun (WGS) entry which is preliminary data.</text>
</comment>
<proteinExistence type="predicted"/>
<keyword evidence="3" id="KW-1185">Reference proteome</keyword>
<sequence>MLYGLRSSWNPIRLRVLRAGPNLHRIRGRGNIHDTKKGYPNEPSFDRDCSLLRPPYSVTRDPSRHRQRSLDSSRSGRLGSKLPLAYLTPFLHRMSLRFLDHLRPMRYPLFFGSHWVYLVHGSTPWQSKKRRSCAILR</sequence>
<accession>A0AAE1S8K8</accession>
<dbReference type="AlphaFoldDB" id="A0AAE1S8K8"/>
<dbReference type="Proteomes" id="UP001291623">
    <property type="component" value="Unassembled WGS sequence"/>
</dbReference>
<gene>
    <name evidence="2" type="ORF">RND71_015774</name>
</gene>
<name>A0AAE1S8K8_9SOLA</name>